<gene>
    <name evidence="6" type="ORF">BON22_2610</name>
    <name evidence="5" type="ORF">CYFA0S_09e01288g</name>
</gene>
<dbReference type="InterPro" id="IPR012340">
    <property type="entry name" value="NA-bd_OB-fold"/>
</dbReference>
<comment type="subcellular location">
    <subcellularLocation>
        <location evidence="1">Nucleus</location>
    </subcellularLocation>
</comment>
<accession>A0A061B5M9</accession>
<dbReference type="Pfam" id="PF01336">
    <property type="entry name" value="tRNA_anti-codon"/>
    <property type="match status" value="1"/>
</dbReference>
<dbReference type="GO" id="GO:0006289">
    <property type="term" value="P:nucleotide-excision repair"/>
    <property type="evidence" value="ECO:0007669"/>
    <property type="project" value="TreeGrafter"/>
</dbReference>
<dbReference type="PANTHER" id="PTHR13989">
    <property type="entry name" value="REPLICATION PROTEIN A-RELATED"/>
    <property type="match status" value="1"/>
</dbReference>
<reference evidence="6" key="3">
    <citation type="submission" date="2017-01" db="EMBL/GenBank/DDBJ databases">
        <authorList>
            <person name="Mah S.A."/>
            <person name="Swanson W.J."/>
            <person name="Moy G.W."/>
            <person name="Vacquier V.D."/>
        </authorList>
    </citation>
    <scope>NUCLEOTIDE SEQUENCE [LARGE SCALE GENOMIC DNA]</scope>
    <source>
        <strain evidence="6">65</strain>
    </source>
</reference>
<dbReference type="InterPro" id="IPR014646">
    <property type="entry name" value="Rfa2/RPA32"/>
</dbReference>
<evidence type="ECO:0000256" key="2">
    <source>
        <dbReference type="ARBA" id="ARBA00023125"/>
    </source>
</evidence>
<dbReference type="InterPro" id="IPR036390">
    <property type="entry name" value="WH_DNA-bd_sf"/>
</dbReference>
<dbReference type="SUPFAM" id="SSF50249">
    <property type="entry name" value="Nucleic acid-binding proteins"/>
    <property type="match status" value="1"/>
</dbReference>
<reference evidence="7" key="2">
    <citation type="journal article" date="2017" name="Genome Announc.">
        <title>Genome sequences of Cyberlindnera fabianii 65, Pichia kudriavzevii 129, and Saccharomyces cerevisiae 131 isolated from fermented masau fruits in Zimbabwe.</title>
        <authorList>
            <person name="van Rijswijck I.M.H."/>
            <person name="Derks M.F.L."/>
            <person name="Abee T."/>
            <person name="de Ridder D."/>
            <person name="Smid E.J."/>
        </authorList>
    </citation>
    <scope>NUCLEOTIDE SEQUENCE [LARGE SCALE GENOMIC DNA]</scope>
    <source>
        <strain evidence="7">65</strain>
    </source>
</reference>
<dbReference type="OMA" id="SFGNKRY"/>
<keyword evidence="7" id="KW-1185">Reference proteome</keyword>
<evidence type="ECO:0000313" key="7">
    <source>
        <dbReference type="Proteomes" id="UP000189513"/>
    </source>
</evidence>
<evidence type="ECO:0000256" key="1">
    <source>
        <dbReference type="ARBA" id="ARBA00004123"/>
    </source>
</evidence>
<dbReference type="AlphaFoldDB" id="A0A061B5M9"/>
<keyword evidence="3" id="KW-0539">Nucleus</keyword>
<protein>
    <submittedName>
        <fullName evidence="5">CYFA0S09e01288g1_1</fullName>
    </submittedName>
    <submittedName>
        <fullName evidence="6">Replication factor A protein 2</fullName>
    </submittedName>
</protein>
<dbReference type="GO" id="GO:0000781">
    <property type="term" value="C:chromosome, telomeric region"/>
    <property type="evidence" value="ECO:0007669"/>
    <property type="project" value="TreeGrafter"/>
</dbReference>
<dbReference type="GO" id="GO:0003697">
    <property type="term" value="F:single-stranded DNA binding"/>
    <property type="evidence" value="ECO:0007669"/>
    <property type="project" value="TreeGrafter"/>
</dbReference>
<dbReference type="SUPFAM" id="SSF46785">
    <property type="entry name" value="Winged helix' DNA-binding domain"/>
    <property type="match status" value="1"/>
</dbReference>
<dbReference type="Proteomes" id="UP000189513">
    <property type="component" value="Unassembled WGS sequence"/>
</dbReference>
<organism evidence="5">
    <name type="scientific">Cyberlindnera fabianii</name>
    <name type="common">Yeast</name>
    <name type="synonym">Hansenula fabianii</name>
    <dbReference type="NCBI Taxonomy" id="36022"/>
    <lineage>
        <taxon>Eukaryota</taxon>
        <taxon>Fungi</taxon>
        <taxon>Dikarya</taxon>
        <taxon>Ascomycota</taxon>
        <taxon>Saccharomycotina</taxon>
        <taxon>Saccharomycetes</taxon>
        <taxon>Phaffomycetales</taxon>
        <taxon>Phaffomycetaceae</taxon>
        <taxon>Cyberlindnera</taxon>
    </lineage>
</organism>
<evidence type="ECO:0000256" key="3">
    <source>
        <dbReference type="ARBA" id="ARBA00023242"/>
    </source>
</evidence>
<evidence type="ECO:0000313" key="6">
    <source>
        <dbReference type="EMBL" id="ONH67400.1"/>
    </source>
</evidence>
<dbReference type="GO" id="GO:0006260">
    <property type="term" value="P:DNA replication"/>
    <property type="evidence" value="ECO:0007669"/>
    <property type="project" value="InterPro"/>
</dbReference>
<dbReference type="InterPro" id="IPR040260">
    <property type="entry name" value="RFA2-like"/>
</dbReference>
<dbReference type="Gene3D" id="2.40.50.140">
    <property type="entry name" value="Nucleic acid-binding proteins"/>
    <property type="match status" value="1"/>
</dbReference>
<dbReference type="PANTHER" id="PTHR13989:SF16">
    <property type="entry name" value="REPLICATION PROTEIN A2"/>
    <property type="match status" value="1"/>
</dbReference>
<keyword evidence="2" id="KW-0238">DNA-binding</keyword>
<proteinExistence type="predicted"/>
<dbReference type="GO" id="GO:0005662">
    <property type="term" value="C:DNA replication factor A complex"/>
    <property type="evidence" value="ECO:0007669"/>
    <property type="project" value="TreeGrafter"/>
</dbReference>
<dbReference type="STRING" id="36022.A0A061B5M9"/>
<evidence type="ECO:0000313" key="5">
    <source>
        <dbReference type="EMBL" id="CDR42330.1"/>
    </source>
</evidence>
<dbReference type="EMBL" id="MPUK01000004">
    <property type="protein sequence ID" value="ONH67400.1"/>
    <property type="molecule type" value="Genomic_DNA"/>
</dbReference>
<dbReference type="EMBL" id="LK052894">
    <property type="protein sequence ID" value="CDR42330.1"/>
    <property type="molecule type" value="Genomic_DNA"/>
</dbReference>
<dbReference type="InterPro" id="IPR004365">
    <property type="entry name" value="NA-bd_OB_tRNA"/>
</dbReference>
<reference evidence="5" key="1">
    <citation type="journal article" date="2014" name="Genome Announc.">
        <title>Genome sequence of the yeast Cyberlindnera fabianii (Hansenula fabianii).</title>
        <authorList>
            <person name="Freel K.C."/>
            <person name="Sarilar V."/>
            <person name="Neuveglise C."/>
            <person name="Devillers H."/>
            <person name="Friedrich A."/>
            <person name="Schacherer J."/>
        </authorList>
    </citation>
    <scope>NUCLEOTIDE SEQUENCE</scope>
    <source>
        <strain evidence="5">YJS4271</strain>
    </source>
</reference>
<dbReference type="PIRSF" id="PIRSF036949">
    <property type="entry name" value="RPA32"/>
    <property type="match status" value="1"/>
</dbReference>
<dbReference type="GO" id="GO:0035861">
    <property type="term" value="C:site of double-strand break"/>
    <property type="evidence" value="ECO:0007669"/>
    <property type="project" value="TreeGrafter"/>
</dbReference>
<dbReference type="VEuPathDB" id="FungiDB:BON22_2610"/>
<name>A0A061B5M9_CYBFA</name>
<dbReference type="GO" id="GO:0000724">
    <property type="term" value="P:double-strand break repair via homologous recombination"/>
    <property type="evidence" value="ECO:0007669"/>
    <property type="project" value="TreeGrafter"/>
</dbReference>
<dbReference type="OrthoDB" id="25571at2759"/>
<feature type="domain" description="OB" evidence="4">
    <location>
        <begin position="69"/>
        <end position="141"/>
    </location>
</feature>
<sequence length="258" mass="28122">MSNYQPYDGYNAGGFNNNGGGFDSNTTSSQNRTQTVSTITPVTLKMIKEAQTEVQDGSFFVHGIELNFVSFVGVVRNIQDNTSNLLIQIEDGTGQIDVRKWVDEKATDDINSRLVPGVYVYVTGSVKGFGGKTNINNSTFHIIEDYNQVIYHFLSVIDNYNNVTGKIGAVPGAAGAASTSGNSLFDSKPAASEQNNSVEDRIFECINEFTPSMPEGVPIPHIAQQLGLIEEDVHMHCQKLTEDAKIYVGYTDNGYLAV</sequence>
<evidence type="ECO:0000259" key="4">
    <source>
        <dbReference type="Pfam" id="PF01336"/>
    </source>
</evidence>
<dbReference type="CDD" id="cd04478">
    <property type="entry name" value="RPA2_DBD_D"/>
    <property type="match status" value="1"/>
</dbReference>